<evidence type="ECO:0000313" key="2">
    <source>
        <dbReference type="Proteomes" id="UP001234297"/>
    </source>
</evidence>
<evidence type="ECO:0000313" key="1">
    <source>
        <dbReference type="EMBL" id="KAJ8620305.1"/>
    </source>
</evidence>
<accession>A0ACC2KH68</accession>
<sequence>MGLVLVLAFSLLTVVTSLRDTGDATAHNSCTESFQEHWQQPNDSAIRLAIHHAHGPCSPLSSSPLPASVILERDQARVKILNHRLIHNQTTVSTKSTGKLKAKSVGIPLTPGNSVGVGNYVIKLGIGSPPKPYVMVFDTGSSFTWIQCEPCIVQCHSQVGALFNPKASVTYKTVSCNSLDCSSLQAATLNPSSCSRSNLCIYVASYGDGSYSMGYLSRDTLTVGSAQTLPGFLYGCGQDNEGLFGRAAGLVGLARNKFSLLAQLSSKYGYVFSYCLPTSTSTGMLSIGHMGYNPSLYTYTRMYTDSRDPALYFLRLASITVEGKALPVSTATYVRTPTIIDSGTVITRLPQAVYSALQTAFVRAMSMHTRAPPYSILDTCFKGSAAGLSVPEVRIVFEGGSGLKLGARNLLFDVSNGVTCLAFAAPSGANGVAIIGNHQQLTFGVVYDVTNSRIGFAAGGCR</sequence>
<reference evidence="1 2" key="1">
    <citation type="journal article" date="2022" name="Hortic Res">
        <title>A haplotype resolved chromosomal level avocado genome allows analysis of novel avocado genes.</title>
        <authorList>
            <person name="Nath O."/>
            <person name="Fletcher S.J."/>
            <person name="Hayward A."/>
            <person name="Shaw L.M."/>
            <person name="Masouleh A.K."/>
            <person name="Furtado A."/>
            <person name="Henry R.J."/>
            <person name="Mitter N."/>
        </authorList>
    </citation>
    <scope>NUCLEOTIDE SEQUENCE [LARGE SCALE GENOMIC DNA]</scope>
    <source>
        <strain evidence="2">cv. Hass</strain>
    </source>
</reference>
<dbReference type="EMBL" id="CM056817">
    <property type="protein sequence ID" value="KAJ8620305.1"/>
    <property type="molecule type" value="Genomic_DNA"/>
</dbReference>
<proteinExistence type="predicted"/>
<gene>
    <name evidence="1" type="ORF">MRB53_028834</name>
</gene>
<keyword evidence="2" id="KW-1185">Reference proteome</keyword>
<dbReference type="Proteomes" id="UP001234297">
    <property type="component" value="Chromosome 9"/>
</dbReference>
<organism evidence="1 2">
    <name type="scientific">Persea americana</name>
    <name type="common">Avocado</name>
    <dbReference type="NCBI Taxonomy" id="3435"/>
    <lineage>
        <taxon>Eukaryota</taxon>
        <taxon>Viridiplantae</taxon>
        <taxon>Streptophyta</taxon>
        <taxon>Embryophyta</taxon>
        <taxon>Tracheophyta</taxon>
        <taxon>Spermatophyta</taxon>
        <taxon>Magnoliopsida</taxon>
        <taxon>Magnoliidae</taxon>
        <taxon>Laurales</taxon>
        <taxon>Lauraceae</taxon>
        <taxon>Persea</taxon>
    </lineage>
</organism>
<protein>
    <submittedName>
        <fullName evidence="1">Uncharacterized protein</fullName>
    </submittedName>
</protein>
<name>A0ACC2KH68_PERAE</name>
<comment type="caution">
    <text evidence="1">The sequence shown here is derived from an EMBL/GenBank/DDBJ whole genome shotgun (WGS) entry which is preliminary data.</text>
</comment>